<dbReference type="AlphaFoldDB" id="A0A4V2VL54"/>
<evidence type="ECO:0000256" key="1">
    <source>
        <dbReference type="SAM" id="Phobius"/>
    </source>
</evidence>
<dbReference type="RefSeq" id="WP_008978079.1">
    <property type="nucleotide sequence ID" value="NZ_DBGDHU010000012.1"/>
</dbReference>
<keyword evidence="1" id="KW-0812">Transmembrane</keyword>
<feature type="transmembrane region" description="Helical" evidence="1">
    <location>
        <begin position="104"/>
        <end position="122"/>
    </location>
</feature>
<evidence type="ECO:0000313" key="2">
    <source>
        <dbReference type="EMBL" id="TCU62495.1"/>
    </source>
</evidence>
<gene>
    <name evidence="2" type="ORF">EDD61_104135</name>
</gene>
<keyword evidence="1" id="KW-1133">Transmembrane helix</keyword>
<keyword evidence="1" id="KW-0472">Membrane</keyword>
<name>A0A4V2VL54_9FIRM</name>
<feature type="transmembrane region" description="Helical" evidence="1">
    <location>
        <begin position="134"/>
        <end position="152"/>
    </location>
</feature>
<evidence type="ECO:0000313" key="3">
    <source>
        <dbReference type="Proteomes" id="UP000295773"/>
    </source>
</evidence>
<dbReference type="Proteomes" id="UP000295773">
    <property type="component" value="Unassembled WGS sequence"/>
</dbReference>
<feature type="transmembrane region" description="Helical" evidence="1">
    <location>
        <begin position="164"/>
        <end position="186"/>
    </location>
</feature>
<protein>
    <submittedName>
        <fullName evidence="2">Uncharacterized protein</fullName>
    </submittedName>
</protein>
<sequence length="216" mass="25205">MADGKARKQLHIDNLYLVKKLDEDYQKAFYRLYDYLLEDTKKSDLDKSIIANIALEQCMEGMKAQKKPQLVIPRDLKDYVAKYSKGPVYKEMKKKLRNQDYEKLQIGSIWMVFAIAMVLFFLKNLLTKDYLANYAIDAIVACIAGAIAFQNFKIKRRIIRRYQFGSFYMRVDAATILACVFIKLVSPSNFDITYLLLVISFFITKKKIKPQFEAVI</sequence>
<dbReference type="EMBL" id="SMBP01000004">
    <property type="protein sequence ID" value="TCU62495.1"/>
    <property type="molecule type" value="Genomic_DNA"/>
</dbReference>
<keyword evidence="3" id="KW-1185">Reference proteome</keyword>
<reference evidence="2 3" key="1">
    <citation type="submission" date="2019-03" db="EMBL/GenBank/DDBJ databases">
        <title>Genomic Encyclopedia of Type Strains, Phase IV (KMG-IV): sequencing the most valuable type-strain genomes for metagenomic binning, comparative biology and taxonomic classification.</title>
        <authorList>
            <person name="Goeker M."/>
        </authorList>
    </citation>
    <scope>NUCLEOTIDE SEQUENCE [LARGE SCALE GENOMIC DNA]</scope>
    <source>
        <strain evidence="2 3">DSM 29481</strain>
    </source>
</reference>
<comment type="caution">
    <text evidence="2">The sequence shown here is derived from an EMBL/GenBank/DDBJ whole genome shotgun (WGS) entry which is preliminary data.</text>
</comment>
<proteinExistence type="predicted"/>
<organism evidence="2 3">
    <name type="scientific">Longicatena caecimuris</name>
    <dbReference type="NCBI Taxonomy" id="1796635"/>
    <lineage>
        <taxon>Bacteria</taxon>
        <taxon>Bacillati</taxon>
        <taxon>Bacillota</taxon>
        <taxon>Erysipelotrichia</taxon>
        <taxon>Erysipelotrichales</taxon>
        <taxon>Erysipelotrichaceae</taxon>
        <taxon>Longicatena</taxon>
    </lineage>
</organism>
<accession>A0A4V2VL54</accession>